<dbReference type="Gene3D" id="2.70.98.10">
    <property type="match status" value="1"/>
</dbReference>
<accession>A0AA86QPF7</accession>
<sequence>MIVLLCTFAYDKLLEKDYQTIIQNYIDSKIGIKYMPKYATTQPGSNQAAADRVISKMLLADNRACVFPEYPNLEQGDEISDSLSYLLSIAIAYATPPLPNSQNIHYKNITTLDIIQNALNFIVDKQYTLREYVPPRRNNKGKQDWYNWQIAIPRAINDILMTMGQDISNELLTKLVQSSRYYQPNSTHTGPIGMQVNDTHYPKPAPIPSTAANLASITMITFLRGIVSRNQTETDEAFTTIPSILEITTSYDGFFKDGSYIQHRFIPYTVGYGLGLLGNVAEFLSLLIGQNVYSIWGTNIAYIFTAAVNTYTPILYNGQLIPITNGRMVSNSGGFGGARSMLASFAYLSEFSEPEVSEVVEVIKSIIKYHVIKSRPFEDHSKYQRVLRNREIIGQIEANQSIIPFDPIKLYNFASMNRVVQKREHYSFGIAMCSYRISGYEANEGQNIKGWYSGDGVEYLMMKNQRQFFDFWPTVDPYQYQGISETLAPRIIGDEPARPLNNAKFVGGAIIDNLGSIGFEFINYDKSLKTNKSYFLFDQQIVVLMSEFDSKVAYRSTFLNYIIENANQQVTLDKTVIELDQLKTLDSPKQIFVQGTDNVNNLDNLAIYFMNQVKINLIKETRTGKWADVTVDASNTEIKRIYAKGYVENTTKLEYILFPNAQTDTADKYEQNPFIKVISNTGAFQAIINTDPQFGANNYYLMGNLFDGTQTIEGFTFTAPVSFVIKRENSRINLSVSDPTQLLASTTITKRENFKAAKFDSKLVSVDNQNVLVNTKDYAGASIYVSFNVMCLNAQPVDSCQFTSGFTFPYKNGTTIWYQSCPANAVCDSGVLKCNPQYSQVFDKPECQFTTKQCVNAQIVDNCVFSSGFTFLYKNGSTVWYQQCPANAVCTFGKLVCSNKYQQVVDKPECEIKPCLNAQPISNCQYSGGFTFLYQNGTTIWYQSCPSNAVCSSGKMVCNNLYTQTFDKPKCDLMCVHAQIVNNCVFSSGFTFQYKNGSTVWYQHCPPNAVCDAGKLACTINYVQVVDKPICVLQKDESLNLKSSCSVGCIVAIVIPIIICVSAGVAVSIYCFKKKQSAKVVEKQRPKKLQQTKQTESAKNLQTLKNQQGRTNIQLWEVELLFLVYYVSNYILKYFATSNADDKFQQIISSWRLFMNYSLTQEGQKYDFDRIRPQSTIQSRYLIFQKGKIEITTCNKRTAMTKINAVEDVQGRSTNSLNKLRQF</sequence>
<evidence type="ECO:0000259" key="7">
    <source>
        <dbReference type="Pfam" id="PF08124"/>
    </source>
</evidence>
<name>A0AA86QPF7_9EUKA</name>
<feature type="domain" description="Polysaccharide lyase family 8 central" evidence="5">
    <location>
        <begin position="412"/>
        <end position="661"/>
    </location>
</feature>
<dbReference type="PANTHER" id="PTHR38481">
    <property type="entry name" value="HYALURONATE LYASE"/>
    <property type="match status" value="1"/>
</dbReference>
<comment type="similarity">
    <text evidence="1">Belongs to the polysaccharide lyase 8 family.</text>
</comment>
<evidence type="ECO:0000256" key="2">
    <source>
        <dbReference type="ARBA" id="ARBA00022729"/>
    </source>
</evidence>
<evidence type="ECO:0000256" key="1">
    <source>
        <dbReference type="ARBA" id="ARBA00006699"/>
    </source>
</evidence>
<dbReference type="Gene3D" id="2.60.220.10">
    <property type="entry name" value="Polysaccharide lyase family 8-like, C-terminal"/>
    <property type="match status" value="1"/>
</dbReference>
<dbReference type="Pfam" id="PF08124">
    <property type="entry name" value="Lyase_8_N"/>
    <property type="match status" value="1"/>
</dbReference>
<dbReference type="Pfam" id="PF02884">
    <property type="entry name" value="Lyase_8_C"/>
    <property type="match status" value="1"/>
</dbReference>
<dbReference type="EMBL" id="CAXDID020000675">
    <property type="protein sequence ID" value="CAL6109774.1"/>
    <property type="molecule type" value="Genomic_DNA"/>
</dbReference>
<dbReference type="Gene3D" id="1.50.10.100">
    <property type="entry name" value="Chondroitin AC/alginate lyase"/>
    <property type="match status" value="1"/>
</dbReference>
<feature type="transmembrane region" description="Helical" evidence="4">
    <location>
        <begin position="1050"/>
        <end position="1072"/>
    </location>
</feature>
<dbReference type="InterPro" id="IPR038970">
    <property type="entry name" value="Lyase_8"/>
</dbReference>
<dbReference type="GO" id="GO:0005576">
    <property type="term" value="C:extracellular region"/>
    <property type="evidence" value="ECO:0007669"/>
    <property type="project" value="InterPro"/>
</dbReference>
<dbReference type="EMBL" id="CATOUU010000917">
    <property type="protein sequence ID" value="CAI9959346.1"/>
    <property type="molecule type" value="Genomic_DNA"/>
</dbReference>
<keyword evidence="4" id="KW-0812">Transmembrane</keyword>
<keyword evidence="3 8" id="KW-0456">Lyase</keyword>
<proteinExistence type="inferred from homology"/>
<dbReference type="GO" id="GO:0016837">
    <property type="term" value="F:carbon-oxygen lyase activity, acting on polysaccharides"/>
    <property type="evidence" value="ECO:0007669"/>
    <property type="project" value="UniProtKB-ARBA"/>
</dbReference>
<evidence type="ECO:0000256" key="3">
    <source>
        <dbReference type="ARBA" id="ARBA00023239"/>
    </source>
</evidence>
<comment type="caution">
    <text evidence="8">The sequence shown here is derived from an EMBL/GenBank/DDBJ whole genome shotgun (WGS) entry which is preliminary data.</text>
</comment>
<dbReference type="SUPFAM" id="SSF48230">
    <property type="entry name" value="Chondroitin AC/alginate lyase"/>
    <property type="match status" value="1"/>
</dbReference>
<dbReference type="SUPFAM" id="SSF74650">
    <property type="entry name" value="Galactose mutarotase-like"/>
    <property type="match status" value="1"/>
</dbReference>
<evidence type="ECO:0000313" key="8">
    <source>
        <dbReference type="EMBL" id="CAI9959346.1"/>
    </source>
</evidence>
<dbReference type="InterPro" id="IPR012970">
    <property type="entry name" value="Lyase_8_alpha_N"/>
</dbReference>
<evidence type="ECO:0000259" key="5">
    <source>
        <dbReference type="Pfam" id="PF02278"/>
    </source>
</evidence>
<dbReference type="InterPro" id="IPR003159">
    <property type="entry name" value="Lyase_8_central_dom"/>
</dbReference>
<dbReference type="AlphaFoldDB" id="A0AA86QPF7"/>
<evidence type="ECO:0000256" key="4">
    <source>
        <dbReference type="SAM" id="Phobius"/>
    </source>
</evidence>
<dbReference type="Pfam" id="PF02278">
    <property type="entry name" value="Lyase_8"/>
    <property type="match status" value="1"/>
</dbReference>
<dbReference type="PANTHER" id="PTHR38481:SF1">
    <property type="entry name" value="HYALURONATE LYASE"/>
    <property type="match status" value="1"/>
</dbReference>
<dbReference type="InterPro" id="IPR014718">
    <property type="entry name" value="GH-type_carb-bd"/>
</dbReference>
<dbReference type="GO" id="GO:0030246">
    <property type="term" value="F:carbohydrate binding"/>
    <property type="evidence" value="ECO:0007669"/>
    <property type="project" value="InterPro"/>
</dbReference>
<gene>
    <name evidence="8" type="ORF">HINF_LOCUS46991</name>
    <name evidence="9" type="ORF">HINF_LOCUS75604</name>
</gene>
<feature type="domain" description="Polysaccharide lyase 8 N-terminal alpha-helical" evidence="7">
    <location>
        <begin position="49"/>
        <end position="358"/>
    </location>
</feature>
<dbReference type="InterPro" id="IPR008929">
    <property type="entry name" value="Chondroitin_lyas"/>
</dbReference>
<reference evidence="8" key="1">
    <citation type="submission" date="2023-06" db="EMBL/GenBank/DDBJ databases">
        <authorList>
            <person name="Kurt Z."/>
        </authorList>
    </citation>
    <scope>NUCLEOTIDE SEQUENCE</scope>
</reference>
<feature type="domain" description="Polysaccharide lyase family 8 C-terminal" evidence="6">
    <location>
        <begin position="676"/>
        <end position="745"/>
    </location>
</feature>
<organism evidence="8">
    <name type="scientific">Hexamita inflata</name>
    <dbReference type="NCBI Taxonomy" id="28002"/>
    <lineage>
        <taxon>Eukaryota</taxon>
        <taxon>Metamonada</taxon>
        <taxon>Diplomonadida</taxon>
        <taxon>Hexamitidae</taxon>
        <taxon>Hexamitinae</taxon>
        <taxon>Hexamita</taxon>
    </lineage>
</organism>
<protein>
    <submittedName>
        <fullName evidence="8">Polysaccharide lyase 8 family protein</fullName>
    </submittedName>
    <submittedName>
        <fullName evidence="9">Polysaccharide_lyase 8 family protein</fullName>
    </submittedName>
</protein>
<dbReference type="SUPFAM" id="SSF49863">
    <property type="entry name" value="Hyaluronate lyase-like, C-terminal domain"/>
    <property type="match status" value="1"/>
</dbReference>
<dbReference type="GO" id="GO:0005975">
    <property type="term" value="P:carbohydrate metabolic process"/>
    <property type="evidence" value="ECO:0007669"/>
    <property type="project" value="InterPro"/>
</dbReference>
<dbReference type="Proteomes" id="UP001642409">
    <property type="component" value="Unassembled WGS sequence"/>
</dbReference>
<evidence type="ECO:0000259" key="6">
    <source>
        <dbReference type="Pfam" id="PF02884"/>
    </source>
</evidence>
<dbReference type="InterPro" id="IPR004103">
    <property type="entry name" value="Lyase_8_C"/>
</dbReference>
<evidence type="ECO:0000313" key="9">
    <source>
        <dbReference type="EMBL" id="CAL6109774.1"/>
    </source>
</evidence>
<keyword evidence="10" id="KW-1185">Reference proteome</keyword>
<dbReference type="InterPro" id="IPR011071">
    <property type="entry name" value="Lyase_8-like_C"/>
</dbReference>
<dbReference type="InterPro" id="IPR011013">
    <property type="entry name" value="Gal_mutarotase_sf_dom"/>
</dbReference>
<keyword evidence="2" id="KW-0732">Signal</keyword>
<keyword evidence="4" id="KW-1133">Transmembrane helix</keyword>
<keyword evidence="4" id="KW-0472">Membrane</keyword>
<evidence type="ECO:0000313" key="10">
    <source>
        <dbReference type="Proteomes" id="UP001642409"/>
    </source>
</evidence>
<reference evidence="9 10" key="2">
    <citation type="submission" date="2024-07" db="EMBL/GenBank/DDBJ databases">
        <authorList>
            <person name="Akdeniz Z."/>
        </authorList>
    </citation>
    <scope>NUCLEOTIDE SEQUENCE [LARGE SCALE GENOMIC DNA]</scope>
</reference>